<reference evidence="1" key="1">
    <citation type="submission" date="2015-12" db="EMBL/GenBank/DDBJ databases">
        <title>Update maize B73 reference genome by single molecule sequencing technologies.</title>
        <authorList>
            <consortium name="Maize Genome Sequencing Project"/>
            <person name="Ware D."/>
        </authorList>
    </citation>
    <scope>NUCLEOTIDE SEQUENCE [LARGE SCALE GENOMIC DNA]</scope>
    <source>
        <tissue evidence="1">Seedling</tissue>
    </source>
</reference>
<gene>
    <name evidence="1" type="ORF">ZEAMMB73_Zm00001d027536</name>
</gene>
<keyword evidence="1" id="KW-0808">Transferase</keyword>
<sequence>MIDTPNDESSFYSSVEYCGVKKVPNRLIGKKFCGVKKRFRRLTRRKPCEVKKKMFDETHTDAIPDISSQAQGWIVDELCVSLSAQTTK</sequence>
<name>A0A1D6JMX3_MAIZE</name>
<proteinExistence type="predicted"/>
<dbReference type="GO" id="GO:0016740">
    <property type="term" value="F:transferase activity"/>
    <property type="evidence" value="ECO:0007669"/>
    <property type="project" value="UniProtKB-KW"/>
</dbReference>
<organism evidence="1">
    <name type="scientific">Zea mays</name>
    <name type="common">Maize</name>
    <dbReference type="NCBI Taxonomy" id="4577"/>
    <lineage>
        <taxon>Eukaryota</taxon>
        <taxon>Viridiplantae</taxon>
        <taxon>Streptophyta</taxon>
        <taxon>Embryophyta</taxon>
        <taxon>Tracheophyta</taxon>
        <taxon>Spermatophyta</taxon>
        <taxon>Magnoliopsida</taxon>
        <taxon>Liliopsida</taxon>
        <taxon>Poales</taxon>
        <taxon>Poaceae</taxon>
        <taxon>PACMAD clade</taxon>
        <taxon>Panicoideae</taxon>
        <taxon>Andropogonodae</taxon>
        <taxon>Andropogoneae</taxon>
        <taxon>Tripsacinae</taxon>
        <taxon>Zea</taxon>
    </lineage>
</organism>
<accession>A0A1D6JMX3</accession>
<dbReference type="AlphaFoldDB" id="A0A1D6JMX3"/>
<evidence type="ECO:0000313" key="1">
    <source>
        <dbReference type="EMBL" id="ONL93395.1"/>
    </source>
</evidence>
<protein>
    <submittedName>
        <fullName evidence="1">Serine acetyltransferase 4</fullName>
    </submittedName>
</protein>
<dbReference type="EMBL" id="CM007647">
    <property type="protein sequence ID" value="ONL93395.1"/>
    <property type="molecule type" value="Genomic_DNA"/>
</dbReference>